<dbReference type="Pfam" id="PF20183">
    <property type="entry name" value="DUF6546"/>
    <property type="match status" value="1"/>
</dbReference>
<dbReference type="InterPro" id="IPR046676">
    <property type="entry name" value="DUF6546"/>
</dbReference>
<gene>
    <name evidence="2" type="ORF">M441DRAFT_108506</name>
</gene>
<organism evidence="2 3">
    <name type="scientific">Trichoderma asperellum (strain ATCC 204424 / CBS 433.97 / NBRC 101777)</name>
    <dbReference type="NCBI Taxonomy" id="1042311"/>
    <lineage>
        <taxon>Eukaryota</taxon>
        <taxon>Fungi</taxon>
        <taxon>Dikarya</taxon>
        <taxon>Ascomycota</taxon>
        <taxon>Pezizomycotina</taxon>
        <taxon>Sordariomycetes</taxon>
        <taxon>Hypocreomycetidae</taxon>
        <taxon>Hypocreales</taxon>
        <taxon>Hypocreaceae</taxon>
        <taxon>Trichoderma</taxon>
    </lineage>
</organism>
<evidence type="ECO:0000313" key="3">
    <source>
        <dbReference type="Proteomes" id="UP000240493"/>
    </source>
</evidence>
<dbReference type="EMBL" id="KZ679268">
    <property type="protein sequence ID" value="PTB37316.1"/>
    <property type="molecule type" value="Genomic_DNA"/>
</dbReference>
<evidence type="ECO:0000313" key="2">
    <source>
        <dbReference type="EMBL" id="PTB37316.1"/>
    </source>
</evidence>
<accession>A0A2T3YXN9</accession>
<sequence>RPRGLKRKRSQVPQPSKINWADMPLELREMILEALEDSLQGGKTASYASVCKEWNRILEPYIFKRLKLSLKRIQEFKKIVTDRRRPFVQFIWFRFERAVYQDELDNVKFSYAIFHLFQTLSEWGERNKGHPGIVLELSAFSVADPWHSMKDTVPKELKDVDVTEDSDALNTMYEKSPLRRMRGLSEEAKSQQAMSISFYRPLDFPSVLEMPFPTVHLITDLTVRRQMHSGFFTRYIGRLIKALPRLEFLTFEPSSTSFLQGHGWGGLGLNPNIQAVEKVLNQIPFSIRRLQLFEDDISLYSNNGRSRIGTDRHALGRLVANISQEKEPEALACCFIIDASDFFADFWAPQITRAPDK</sequence>
<dbReference type="Proteomes" id="UP000240493">
    <property type="component" value="Unassembled WGS sequence"/>
</dbReference>
<evidence type="ECO:0000259" key="1">
    <source>
        <dbReference type="Pfam" id="PF20183"/>
    </source>
</evidence>
<keyword evidence="3" id="KW-1185">Reference proteome</keyword>
<dbReference type="AlphaFoldDB" id="A0A2T3YXN9"/>
<dbReference type="STRING" id="1042311.A0A2T3YXN9"/>
<protein>
    <recommendedName>
        <fullName evidence="1">DUF6546 domain-containing protein</fullName>
    </recommendedName>
</protein>
<feature type="non-terminal residue" evidence="2">
    <location>
        <position position="357"/>
    </location>
</feature>
<proteinExistence type="predicted"/>
<reference evidence="2 3" key="1">
    <citation type="submission" date="2016-07" db="EMBL/GenBank/DDBJ databases">
        <title>Multiple horizontal gene transfer events from other fungi enriched the ability of initially mycotrophic Trichoderma (Ascomycota) to feed on dead plant biomass.</title>
        <authorList>
            <consortium name="DOE Joint Genome Institute"/>
            <person name="Aerts A."/>
            <person name="Atanasova L."/>
            <person name="Chenthamara K."/>
            <person name="Zhang J."/>
            <person name="Grujic M."/>
            <person name="Henrissat B."/>
            <person name="Kuo A."/>
            <person name="Salamov A."/>
            <person name="Lipzen A."/>
            <person name="Labutti K."/>
            <person name="Barry K."/>
            <person name="Miao Y."/>
            <person name="Rahimi M.J."/>
            <person name="Shen Q."/>
            <person name="Grigoriev I.V."/>
            <person name="Kubicek C.P."/>
            <person name="Druzhinina I.S."/>
        </authorList>
    </citation>
    <scope>NUCLEOTIDE SEQUENCE [LARGE SCALE GENOMIC DNA]</scope>
    <source>
        <strain evidence="2 3">CBS 433.97</strain>
    </source>
</reference>
<name>A0A2T3YXN9_TRIA4</name>
<dbReference type="OrthoDB" id="4802432at2759"/>
<feature type="domain" description="DUF6546" evidence="1">
    <location>
        <begin position="283"/>
        <end position="347"/>
    </location>
</feature>
<feature type="non-terminal residue" evidence="2">
    <location>
        <position position="1"/>
    </location>
</feature>